<reference evidence="1 2" key="1">
    <citation type="submission" date="2024-07" db="EMBL/GenBank/DDBJ databases">
        <title>Section-level genome sequencing and comparative genomics of Aspergillus sections Usti and Cavernicolus.</title>
        <authorList>
            <consortium name="Lawrence Berkeley National Laboratory"/>
            <person name="Nybo J.L."/>
            <person name="Vesth T.C."/>
            <person name="Theobald S."/>
            <person name="Frisvad J.C."/>
            <person name="Larsen T.O."/>
            <person name="Kjaerboelling I."/>
            <person name="Rothschild-Mancinelli K."/>
            <person name="Lyhne E.K."/>
            <person name="Kogle M.E."/>
            <person name="Barry K."/>
            <person name="Clum A."/>
            <person name="Na H."/>
            <person name="Ledsgaard L."/>
            <person name="Lin J."/>
            <person name="Lipzen A."/>
            <person name="Kuo A."/>
            <person name="Riley R."/>
            <person name="Mondo S."/>
            <person name="LaButti K."/>
            <person name="Haridas S."/>
            <person name="Pangalinan J."/>
            <person name="Salamov A.A."/>
            <person name="Simmons B.A."/>
            <person name="Magnuson J.K."/>
            <person name="Chen J."/>
            <person name="Drula E."/>
            <person name="Henrissat B."/>
            <person name="Wiebenga A."/>
            <person name="Lubbers R.J."/>
            <person name="Gomes A.C."/>
            <person name="Makela M.R."/>
            <person name="Stajich J."/>
            <person name="Grigoriev I.V."/>
            <person name="Mortensen U.H."/>
            <person name="De vries R.P."/>
            <person name="Baker S.E."/>
            <person name="Andersen M.R."/>
        </authorList>
    </citation>
    <scope>NUCLEOTIDE SEQUENCE [LARGE SCALE GENOMIC DNA]</scope>
    <source>
        <strain evidence="1 2">CBS 600.67</strain>
    </source>
</reference>
<dbReference type="EMBL" id="JBFXLS010000067">
    <property type="protein sequence ID" value="KAL2820908.1"/>
    <property type="molecule type" value="Genomic_DNA"/>
</dbReference>
<sequence length="132" mass="15686">MILASIYDAQPKRVILRVREAEFNCEDPDEPVRSYLQNNGRSVHELEEDRHFIHIQRFNPDIPQIDPKIHIVIYLEKYAFSGILDSDFPHELYRISCVDDKMTVGVFKDGPWYRTFLPKLRVFIDDLYPWGC</sequence>
<evidence type="ECO:0000313" key="2">
    <source>
        <dbReference type="Proteomes" id="UP001610335"/>
    </source>
</evidence>
<protein>
    <submittedName>
        <fullName evidence="1">Uncharacterized protein</fullName>
    </submittedName>
</protein>
<organism evidence="1 2">
    <name type="scientific">Aspergillus cavernicola</name>
    <dbReference type="NCBI Taxonomy" id="176166"/>
    <lineage>
        <taxon>Eukaryota</taxon>
        <taxon>Fungi</taxon>
        <taxon>Dikarya</taxon>
        <taxon>Ascomycota</taxon>
        <taxon>Pezizomycotina</taxon>
        <taxon>Eurotiomycetes</taxon>
        <taxon>Eurotiomycetidae</taxon>
        <taxon>Eurotiales</taxon>
        <taxon>Aspergillaceae</taxon>
        <taxon>Aspergillus</taxon>
        <taxon>Aspergillus subgen. Nidulantes</taxon>
    </lineage>
</organism>
<evidence type="ECO:0000313" key="1">
    <source>
        <dbReference type="EMBL" id="KAL2820908.1"/>
    </source>
</evidence>
<dbReference type="Proteomes" id="UP001610335">
    <property type="component" value="Unassembled WGS sequence"/>
</dbReference>
<name>A0ABR4HZJ0_9EURO</name>
<keyword evidence="2" id="KW-1185">Reference proteome</keyword>
<accession>A0ABR4HZJ0</accession>
<gene>
    <name evidence="1" type="ORF">BDW59DRAFT_174360</name>
</gene>
<comment type="caution">
    <text evidence="1">The sequence shown here is derived from an EMBL/GenBank/DDBJ whole genome shotgun (WGS) entry which is preliminary data.</text>
</comment>
<proteinExistence type="predicted"/>